<protein>
    <submittedName>
        <fullName evidence="1">Non-histone chromosomal protein 6</fullName>
    </submittedName>
</protein>
<keyword evidence="2" id="KW-1185">Reference proteome</keyword>
<proteinExistence type="predicted"/>
<gene>
    <name evidence="1" type="ORF">JR316_0005115</name>
</gene>
<evidence type="ECO:0000313" key="1">
    <source>
        <dbReference type="EMBL" id="KAH9483015.1"/>
    </source>
</evidence>
<accession>A0ACB8H5L9</accession>
<name>A0ACB8H5L9_PSICU</name>
<dbReference type="EMBL" id="JAFIQS020000004">
    <property type="protein sequence ID" value="KAH9483015.1"/>
    <property type="molecule type" value="Genomic_DNA"/>
</dbReference>
<dbReference type="Proteomes" id="UP000664032">
    <property type="component" value="Unassembled WGS sequence"/>
</dbReference>
<evidence type="ECO:0000313" key="2">
    <source>
        <dbReference type="Proteomes" id="UP000664032"/>
    </source>
</evidence>
<reference evidence="1" key="1">
    <citation type="submission" date="2021-10" db="EMBL/GenBank/DDBJ databases">
        <title>Psilocybe cubensis genome.</title>
        <authorList>
            <person name="Mckernan K.J."/>
            <person name="Crawford S."/>
            <person name="Trippe A."/>
            <person name="Kane L.T."/>
            <person name="Mclaughlin S."/>
        </authorList>
    </citation>
    <scope>NUCLEOTIDE SEQUENCE</scope>
    <source>
        <strain evidence="1">MGC-MH-2018</strain>
    </source>
</reference>
<organism evidence="1 2">
    <name type="scientific">Psilocybe cubensis</name>
    <name type="common">Psychedelic mushroom</name>
    <name type="synonym">Stropharia cubensis</name>
    <dbReference type="NCBI Taxonomy" id="181762"/>
    <lineage>
        <taxon>Eukaryota</taxon>
        <taxon>Fungi</taxon>
        <taxon>Dikarya</taxon>
        <taxon>Basidiomycota</taxon>
        <taxon>Agaricomycotina</taxon>
        <taxon>Agaricomycetes</taxon>
        <taxon>Agaricomycetidae</taxon>
        <taxon>Agaricales</taxon>
        <taxon>Agaricineae</taxon>
        <taxon>Strophariaceae</taxon>
        <taxon>Psilocybe</taxon>
    </lineage>
</organism>
<sequence length="273" mass="29936">MSALANFERSRTEAPSLHAVADSLRSCAHIAEHFAKQLADAEYSPELADFINDESAKGKRRAQLSPEEDGVKKRKRNSKPKDPNAPKRPPSSYILFQNEVRKELKEQHPNLSNQDLLTLIADQWKNMSEEQKAASRVAYNKAMQTAKDQYTEEKKAYDNRTPQEIEAANAAAAAAASLKKAKPRGPKPAAPPAPAVKARSPPAAHQMPPSSPDTSSEEESDEDESTAPILQRPPDSDSSDDESEPEPVHKKRRAASPQAKAATKVKKEKGMTV</sequence>
<comment type="caution">
    <text evidence="1">The sequence shown here is derived from an EMBL/GenBank/DDBJ whole genome shotgun (WGS) entry which is preliminary data.</text>
</comment>